<dbReference type="Proteomes" id="UP000617041">
    <property type="component" value="Unassembled WGS sequence"/>
</dbReference>
<keyword evidence="4 8" id="KW-1003">Cell membrane</keyword>
<feature type="transmembrane region" description="Helical" evidence="8">
    <location>
        <begin position="125"/>
        <end position="150"/>
    </location>
</feature>
<dbReference type="EMBL" id="JAEDAO010000001">
    <property type="protein sequence ID" value="MBK0393515.1"/>
    <property type="molecule type" value="Genomic_DNA"/>
</dbReference>
<feature type="transmembrane region" description="Helical" evidence="8">
    <location>
        <begin position="94"/>
        <end position="113"/>
    </location>
</feature>
<dbReference type="Pfam" id="PF01925">
    <property type="entry name" value="TauE"/>
    <property type="match status" value="1"/>
</dbReference>
<evidence type="ECO:0000256" key="1">
    <source>
        <dbReference type="ARBA" id="ARBA00004651"/>
    </source>
</evidence>
<name>A0A934PZN0_9BURK</name>
<keyword evidence="10" id="KW-1185">Reference proteome</keyword>
<dbReference type="GO" id="GO:0005886">
    <property type="term" value="C:plasma membrane"/>
    <property type="evidence" value="ECO:0007669"/>
    <property type="project" value="UniProtKB-SubCell"/>
</dbReference>
<feature type="transmembrane region" description="Helical" evidence="8">
    <location>
        <begin position="184"/>
        <end position="206"/>
    </location>
</feature>
<evidence type="ECO:0000256" key="2">
    <source>
        <dbReference type="ARBA" id="ARBA00009142"/>
    </source>
</evidence>
<reference evidence="9" key="1">
    <citation type="submission" date="2020-12" db="EMBL/GenBank/DDBJ databases">
        <title>Ramlibacter sp. nov., isolated from a freshwater alga, Cryptomonas.</title>
        <authorList>
            <person name="Kim H.M."/>
            <person name="Jeon C.O."/>
        </authorList>
    </citation>
    <scope>NUCLEOTIDE SEQUENCE</scope>
    <source>
        <strain evidence="9">CrO1</strain>
    </source>
</reference>
<dbReference type="InterPro" id="IPR002781">
    <property type="entry name" value="TM_pro_TauE-like"/>
</dbReference>
<comment type="similarity">
    <text evidence="2 8">Belongs to the 4-toluene sulfonate uptake permease (TSUP) (TC 2.A.102) family.</text>
</comment>
<keyword evidence="3" id="KW-0813">Transport</keyword>
<feature type="transmembrane region" description="Helical" evidence="8">
    <location>
        <begin position="28"/>
        <end position="52"/>
    </location>
</feature>
<feature type="transmembrane region" description="Helical" evidence="8">
    <location>
        <begin position="64"/>
        <end position="88"/>
    </location>
</feature>
<proteinExistence type="inferred from homology"/>
<dbReference type="AlphaFoldDB" id="A0A934PZN0"/>
<evidence type="ECO:0000313" key="9">
    <source>
        <dbReference type="EMBL" id="MBK0393515.1"/>
    </source>
</evidence>
<keyword evidence="7 8" id="KW-0472">Membrane</keyword>
<protein>
    <recommendedName>
        <fullName evidence="8">Probable membrane transporter protein</fullName>
    </recommendedName>
</protein>
<keyword evidence="5 8" id="KW-0812">Transmembrane</keyword>
<comment type="subcellular location">
    <subcellularLocation>
        <location evidence="1 8">Cell membrane</location>
        <topology evidence="1 8">Multi-pass membrane protein</topology>
    </subcellularLocation>
</comment>
<keyword evidence="6 8" id="KW-1133">Transmembrane helix</keyword>
<evidence type="ECO:0000256" key="3">
    <source>
        <dbReference type="ARBA" id="ARBA00022448"/>
    </source>
</evidence>
<evidence type="ECO:0000256" key="5">
    <source>
        <dbReference type="ARBA" id="ARBA00022692"/>
    </source>
</evidence>
<organism evidence="9 10">
    <name type="scientific">Ramlibacter algicola</name>
    <dbReference type="NCBI Taxonomy" id="2795217"/>
    <lineage>
        <taxon>Bacteria</taxon>
        <taxon>Pseudomonadati</taxon>
        <taxon>Pseudomonadota</taxon>
        <taxon>Betaproteobacteria</taxon>
        <taxon>Burkholderiales</taxon>
        <taxon>Comamonadaceae</taxon>
        <taxon>Ramlibacter</taxon>
    </lineage>
</organism>
<accession>A0A934PZN0</accession>
<feature type="transmembrane region" description="Helical" evidence="8">
    <location>
        <begin position="218"/>
        <end position="239"/>
    </location>
</feature>
<comment type="caution">
    <text evidence="9">The sequence shown here is derived from an EMBL/GenBank/DDBJ whole genome shotgun (WGS) entry which is preliminary data.</text>
</comment>
<evidence type="ECO:0000256" key="6">
    <source>
        <dbReference type="ARBA" id="ARBA00022989"/>
    </source>
</evidence>
<dbReference type="RefSeq" id="WP_200788480.1">
    <property type="nucleotide sequence ID" value="NZ_JAEDAO010000001.1"/>
</dbReference>
<evidence type="ECO:0000256" key="8">
    <source>
        <dbReference type="RuleBase" id="RU363041"/>
    </source>
</evidence>
<evidence type="ECO:0000313" key="10">
    <source>
        <dbReference type="Proteomes" id="UP000617041"/>
    </source>
</evidence>
<dbReference type="PANTHER" id="PTHR30269:SF37">
    <property type="entry name" value="MEMBRANE TRANSPORTER PROTEIN"/>
    <property type="match status" value="1"/>
</dbReference>
<dbReference type="InterPro" id="IPR052017">
    <property type="entry name" value="TSUP"/>
</dbReference>
<evidence type="ECO:0000256" key="4">
    <source>
        <dbReference type="ARBA" id="ARBA00022475"/>
    </source>
</evidence>
<evidence type="ECO:0000256" key="7">
    <source>
        <dbReference type="ARBA" id="ARBA00023136"/>
    </source>
</evidence>
<gene>
    <name evidence="9" type="ORF">I8E28_13020</name>
</gene>
<dbReference type="PANTHER" id="PTHR30269">
    <property type="entry name" value="TRANSMEMBRANE PROTEIN YFCA"/>
    <property type="match status" value="1"/>
</dbReference>
<sequence>MQFLLVFAVALMAGTVGGVVGTGSSIILMPVLVLAYGPLAAVPIMAIAALLGNIGRVIAWRRELAWRSAGAYCITAVPCAALGVHTLLSVPAGLIESVLGVFFLSMVFVRRWLARHEWKLRDVHLLLLGAPMGFLTGFVVSTGPLTIPIFTAAGLERGALLGTESLGSVAVYAAKIVAFQGFGALPWSVGLSGLLAGSAMMAGSFIGRHVVLRIAPSAFRLLIDALMVLSGLTLLWAAAR</sequence>